<dbReference type="EMBL" id="JAEUBG010002839">
    <property type="protein sequence ID" value="KAH3683959.1"/>
    <property type="molecule type" value="Genomic_DNA"/>
</dbReference>
<comment type="caution">
    <text evidence="1">The sequence shown here is derived from an EMBL/GenBank/DDBJ whole genome shotgun (WGS) entry which is preliminary data.</text>
</comment>
<dbReference type="Proteomes" id="UP000774326">
    <property type="component" value="Unassembled WGS sequence"/>
</dbReference>
<sequence length="296" mass="34899">MKVAATNPIMSPITPPPTARITVSLIGLESIVVNREEPLGFNVFVSDDDINLTRRDIITLSNTNHSFREFLYPYIFNEISLTWSMIDKIDEFQFKDFVESIAIVENNSEKEWGFRFEKFFNEFVNLKEIRLVLTQSSTPLKYNKLFDDRSKPLEKLTLQTKTNENSMFGMDHLNLIPNGIKELVLEGFTIQFDREEVHNFECLRKLTIIDCYWNYPFEFESFDNGVLESLVVIYYHQFVLSERFKEFTNNFHRSFRSLKFLKLVNNTEYKVNLPKSMVLDLKRLETVELENITCNA</sequence>
<name>A0A9P8TMA5_WICPI</name>
<evidence type="ECO:0000313" key="1">
    <source>
        <dbReference type="EMBL" id="KAH3683959.1"/>
    </source>
</evidence>
<reference evidence="1" key="2">
    <citation type="submission" date="2021-01" db="EMBL/GenBank/DDBJ databases">
        <authorList>
            <person name="Schikora-Tamarit M.A."/>
        </authorList>
    </citation>
    <scope>NUCLEOTIDE SEQUENCE</scope>
    <source>
        <strain evidence="1">CBS2887</strain>
    </source>
</reference>
<gene>
    <name evidence="1" type="ORF">WICPIJ_005061</name>
</gene>
<dbReference type="OrthoDB" id="4073795at2759"/>
<proteinExistence type="predicted"/>
<evidence type="ECO:0000313" key="2">
    <source>
        <dbReference type="Proteomes" id="UP000774326"/>
    </source>
</evidence>
<reference evidence="1" key="1">
    <citation type="journal article" date="2021" name="Open Biol.">
        <title>Shared evolutionary footprints suggest mitochondrial oxidative damage underlies multiple complex I losses in fungi.</title>
        <authorList>
            <person name="Schikora-Tamarit M.A."/>
            <person name="Marcet-Houben M."/>
            <person name="Nosek J."/>
            <person name="Gabaldon T."/>
        </authorList>
    </citation>
    <scope>NUCLEOTIDE SEQUENCE</scope>
    <source>
        <strain evidence="1">CBS2887</strain>
    </source>
</reference>
<protein>
    <submittedName>
        <fullName evidence="1">Uncharacterized protein</fullName>
    </submittedName>
</protein>
<organism evidence="1 2">
    <name type="scientific">Wickerhamomyces pijperi</name>
    <name type="common">Yeast</name>
    <name type="synonym">Pichia pijperi</name>
    <dbReference type="NCBI Taxonomy" id="599730"/>
    <lineage>
        <taxon>Eukaryota</taxon>
        <taxon>Fungi</taxon>
        <taxon>Dikarya</taxon>
        <taxon>Ascomycota</taxon>
        <taxon>Saccharomycotina</taxon>
        <taxon>Saccharomycetes</taxon>
        <taxon>Phaffomycetales</taxon>
        <taxon>Wickerhamomycetaceae</taxon>
        <taxon>Wickerhamomyces</taxon>
    </lineage>
</organism>
<keyword evidence="2" id="KW-1185">Reference proteome</keyword>
<dbReference type="AlphaFoldDB" id="A0A9P8TMA5"/>
<accession>A0A9P8TMA5</accession>